<keyword evidence="23" id="KW-0220">Diaminopimelate biosynthesis</keyword>
<keyword evidence="15 35" id="KW-0808">Transferase</keyword>
<dbReference type="GO" id="GO:0009090">
    <property type="term" value="P:homoserine biosynthetic process"/>
    <property type="evidence" value="ECO:0007669"/>
    <property type="project" value="TreeGrafter"/>
</dbReference>
<dbReference type="KEGG" id="xcl:G4Z02_00990"/>
<dbReference type="FunFam" id="3.40.1160.10:FF:000002">
    <property type="entry name" value="Aspartokinase"/>
    <property type="match status" value="1"/>
</dbReference>
<comment type="pathway">
    <text evidence="4">Amino-acid biosynthesis; L-threonine biosynthesis; L-threonine from L-aspartate: step 3/5.</text>
</comment>
<evidence type="ECO:0000313" key="36">
    <source>
        <dbReference type="Proteomes" id="UP000514720"/>
    </source>
</evidence>
<keyword evidence="19" id="KW-0547">Nucleotide-binding</keyword>
<dbReference type="SUPFAM" id="SSF55021">
    <property type="entry name" value="ACT-like"/>
    <property type="match status" value="2"/>
</dbReference>
<dbReference type="UniPathway" id="UPA00051">
    <property type="reaction ID" value="UER00462"/>
</dbReference>
<evidence type="ECO:0000256" key="16">
    <source>
        <dbReference type="ARBA" id="ARBA00022697"/>
    </source>
</evidence>
<dbReference type="UniPathway" id="UPA00034">
    <property type="reaction ID" value="UER00015"/>
</dbReference>
<evidence type="ECO:0000256" key="10">
    <source>
        <dbReference type="ARBA" id="ARBA00010122"/>
    </source>
</evidence>
<evidence type="ECO:0000256" key="26">
    <source>
        <dbReference type="ARBA" id="ARBA00023053"/>
    </source>
</evidence>
<dbReference type="InterPro" id="IPR019811">
    <property type="entry name" value="HDH_CS"/>
</dbReference>
<evidence type="ECO:0000256" key="21">
    <source>
        <dbReference type="ARBA" id="ARBA00022840"/>
    </source>
</evidence>
<keyword evidence="36" id="KW-1185">Reference proteome</keyword>
<comment type="catalytic activity">
    <reaction evidence="32">
        <text>L-homoserine + NADP(+) = L-aspartate 4-semialdehyde + NADPH + H(+)</text>
        <dbReference type="Rhea" id="RHEA:15761"/>
        <dbReference type="ChEBI" id="CHEBI:15378"/>
        <dbReference type="ChEBI" id="CHEBI:57476"/>
        <dbReference type="ChEBI" id="CHEBI:57783"/>
        <dbReference type="ChEBI" id="CHEBI:58349"/>
        <dbReference type="ChEBI" id="CHEBI:537519"/>
        <dbReference type="EC" id="1.1.1.3"/>
    </reaction>
    <physiologicalReaction direction="right-to-left" evidence="32">
        <dbReference type="Rhea" id="RHEA:15763"/>
    </physiologicalReaction>
</comment>
<comment type="function">
    <text evidence="1">Catalyzes the phosphorylation of the beta-carboxyl group of aspartic acid with ATP to yield 4-phospho-L-aspartate, which is involved in the branched biosynthetic pathway leading to the biosynthesis of amino acids threonine, isoleucine and methionine.</text>
</comment>
<evidence type="ECO:0000256" key="32">
    <source>
        <dbReference type="ARBA" id="ARBA00048841"/>
    </source>
</evidence>
<comment type="pathway">
    <text evidence="2">Amino-acid biosynthesis; L-lysine biosynthesis via DAP pathway; (S)-tetrahydrodipicolinate from L-aspartate: step 1/4.</text>
</comment>
<comment type="subunit">
    <text evidence="33">Tetramer consisting of 2 isoforms Alpha (catalytic and regulation) and of a homodimer of 2 isoforms Beta (regulation).</text>
</comment>
<dbReference type="Pfam" id="PF00696">
    <property type="entry name" value="AA_kinase"/>
    <property type="match status" value="1"/>
</dbReference>
<dbReference type="GO" id="GO:0009089">
    <property type="term" value="P:lysine biosynthetic process via diaminopimelate"/>
    <property type="evidence" value="ECO:0007669"/>
    <property type="project" value="UniProtKB-UniPathway"/>
</dbReference>
<name>A0A7L7KQ93_9MOLU</name>
<comment type="pathway">
    <text evidence="3">Amino-acid biosynthesis; L-methionine biosynthesis via de novo pathway; L-homoserine from L-aspartate: step 1/3.</text>
</comment>
<keyword evidence="18" id="KW-0677">Repeat</keyword>
<dbReference type="CDD" id="cd04913">
    <property type="entry name" value="ACT_AKii-LysC-BS-like_1"/>
    <property type="match status" value="1"/>
</dbReference>
<accession>A0A7L7KQ93</accession>
<evidence type="ECO:0000256" key="30">
    <source>
        <dbReference type="ARBA" id="ARBA00044938"/>
    </source>
</evidence>
<dbReference type="Proteomes" id="UP000514720">
    <property type="component" value="Chromosome"/>
</dbReference>
<dbReference type="Gene3D" id="3.40.1160.10">
    <property type="entry name" value="Acetylglutamate kinase-like"/>
    <property type="match status" value="1"/>
</dbReference>
<comment type="similarity">
    <text evidence="8">In the C-terminal section; belongs to the homoserine dehydrogenase family.</text>
</comment>
<dbReference type="Pfam" id="PF00742">
    <property type="entry name" value="Homoserine_dh"/>
    <property type="match status" value="1"/>
</dbReference>
<keyword evidence="22" id="KW-0521">NADP</keyword>
<evidence type="ECO:0000256" key="5">
    <source>
        <dbReference type="ARBA" id="ARBA00005062"/>
    </source>
</evidence>
<dbReference type="FunFam" id="3.30.2130.10:FF:000001">
    <property type="entry name" value="Bifunctional aspartokinase/homoserine dehydrogenase"/>
    <property type="match status" value="1"/>
</dbReference>
<dbReference type="SUPFAM" id="SSF51735">
    <property type="entry name" value="NAD(P)-binding Rossmann-fold domains"/>
    <property type="match status" value="1"/>
</dbReference>
<comment type="similarity">
    <text evidence="7">Belongs to the homoserine dehydrogenase family.</text>
</comment>
<evidence type="ECO:0000256" key="29">
    <source>
        <dbReference type="ARBA" id="ARBA00023268"/>
    </source>
</evidence>
<dbReference type="Pfam" id="PF01842">
    <property type="entry name" value="ACT"/>
    <property type="match status" value="1"/>
</dbReference>
<evidence type="ECO:0000256" key="20">
    <source>
        <dbReference type="ARBA" id="ARBA00022777"/>
    </source>
</evidence>
<dbReference type="PANTHER" id="PTHR21499">
    <property type="entry name" value="ASPARTATE KINASE"/>
    <property type="match status" value="1"/>
</dbReference>
<dbReference type="InterPro" id="IPR036393">
    <property type="entry name" value="AceGlu_kinase-like_sf"/>
</dbReference>
<keyword evidence="24" id="KW-0560">Oxidoreductase</keyword>
<evidence type="ECO:0000256" key="22">
    <source>
        <dbReference type="ARBA" id="ARBA00022857"/>
    </source>
</evidence>
<dbReference type="Pfam" id="PF03447">
    <property type="entry name" value="NAD_binding_3"/>
    <property type="match status" value="1"/>
</dbReference>
<keyword evidence="16" id="KW-0791">Threonine biosynthesis</keyword>
<dbReference type="AlphaFoldDB" id="A0A7L7KQ93"/>
<dbReference type="InterPro" id="IPR005260">
    <property type="entry name" value="Asp_kin_monofn"/>
</dbReference>
<dbReference type="Pfam" id="PF22468">
    <property type="entry name" value="ACT_9"/>
    <property type="match status" value="1"/>
</dbReference>
<keyword evidence="28" id="KW-0486">Methionine biosynthesis</keyword>
<dbReference type="GO" id="GO:0005524">
    <property type="term" value="F:ATP binding"/>
    <property type="evidence" value="ECO:0007669"/>
    <property type="project" value="UniProtKB-KW"/>
</dbReference>
<comment type="pathway">
    <text evidence="6">Amino-acid biosynthesis; L-threonine biosynthesis; L-threonine from L-aspartate: step 1/5.</text>
</comment>
<dbReference type="InterPro" id="IPR054352">
    <property type="entry name" value="ACT_Aspartokinase"/>
</dbReference>
<dbReference type="PROSITE" id="PS00324">
    <property type="entry name" value="ASPARTOKINASE"/>
    <property type="match status" value="1"/>
</dbReference>
<dbReference type="PROSITE" id="PS51671">
    <property type="entry name" value="ACT"/>
    <property type="match status" value="1"/>
</dbReference>
<evidence type="ECO:0000256" key="1">
    <source>
        <dbReference type="ARBA" id="ARBA00003121"/>
    </source>
</evidence>
<keyword evidence="20 35" id="KW-0418">Kinase</keyword>
<dbReference type="EC" id="1.1.1.3" evidence="12"/>
<evidence type="ECO:0000313" key="35">
    <source>
        <dbReference type="EMBL" id="QMS84376.1"/>
    </source>
</evidence>
<dbReference type="InterPro" id="IPR001342">
    <property type="entry name" value="HDH_cat"/>
</dbReference>
<dbReference type="NCBIfam" id="NF005154">
    <property type="entry name" value="PRK06635.1-2"/>
    <property type="match status" value="1"/>
</dbReference>
<evidence type="ECO:0000256" key="24">
    <source>
        <dbReference type="ARBA" id="ARBA00023002"/>
    </source>
</evidence>
<feature type="domain" description="ACT" evidence="34">
    <location>
        <begin position="680"/>
        <end position="763"/>
    </location>
</feature>
<evidence type="ECO:0000256" key="6">
    <source>
        <dbReference type="ARBA" id="ARBA00005139"/>
    </source>
</evidence>
<dbReference type="PROSITE" id="PS01042">
    <property type="entry name" value="HOMOSER_DHGENASE"/>
    <property type="match status" value="1"/>
</dbReference>
<evidence type="ECO:0000256" key="8">
    <source>
        <dbReference type="ARBA" id="ARBA00007952"/>
    </source>
</evidence>
<dbReference type="FunFam" id="3.30.360.10:FF:000005">
    <property type="entry name" value="Homoserine dehydrogenase"/>
    <property type="match status" value="1"/>
</dbReference>
<keyword evidence="17" id="KW-0479">Metal-binding</keyword>
<dbReference type="NCBIfam" id="NF004976">
    <property type="entry name" value="PRK06349.1"/>
    <property type="match status" value="1"/>
</dbReference>
<dbReference type="PANTHER" id="PTHR21499:SF3">
    <property type="entry name" value="ASPARTOKINASE"/>
    <property type="match status" value="1"/>
</dbReference>
<dbReference type="InterPro" id="IPR002912">
    <property type="entry name" value="ACT_dom"/>
</dbReference>
<dbReference type="RefSeq" id="WP_309544589.1">
    <property type="nucleotide sequence ID" value="NZ_CP048914.1"/>
</dbReference>
<organism evidence="35 36">
    <name type="scientific">Candidatus Xianfuyuplasma coldseepsis</name>
    <dbReference type="NCBI Taxonomy" id="2782163"/>
    <lineage>
        <taxon>Bacteria</taxon>
        <taxon>Bacillati</taxon>
        <taxon>Mycoplasmatota</taxon>
        <taxon>Mollicutes</taxon>
        <taxon>Candidatus Izemoplasmatales</taxon>
        <taxon>Candidatus Izemoplasmataceae</taxon>
        <taxon>Candidatus Xianfuyuplasma</taxon>
    </lineage>
</organism>
<dbReference type="CDD" id="cd04923">
    <property type="entry name" value="ACT_AK-LysC-DapG-like_2"/>
    <property type="match status" value="1"/>
</dbReference>
<proteinExistence type="inferred from homology"/>
<dbReference type="GO" id="GO:0009086">
    <property type="term" value="P:methionine biosynthetic process"/>
    <property type="evidence" value="ECO:0007669"/>
    <property type="project" value="UniProtKB-KW"/>
</dbReference>
<evidence type="ECO:0000256" key="19">
    <source>
        <dbReference type="ARBA" id="ARBA00022741"/>
    </source>
</evidence>
<dbReference type="Gene3D" id="3.40.50.720">
    <property type="entry name" value="NAD(P)-binding Rossmann-like Domain"/>
    <property type="match status" value="1"/>
</dbReference>
<sequence length="825" mass="91296">MITIGLVGFGMVNSGVYEIVTMRKHHLDAVANDDVRITKILINNINKPRDPRVSKTLFTDDVDDFFTHDFDIIAEAITNTDQAYMIITRALSRGINVVTASKAVISKYYTELFTLAETNNCGLYVEATVAGGVPIIKPMLQVLQTNQITKINAILNGTTNYILSKMYTDRSSYKDALTLAQEIGYAEHDPTDDVEGYDALRKLVILSNLAYRTRIEEDDIPCRGISNITKEDMDYIKDLHLIPKLIGISLTTKDGITASVEPVLFSEQSIYNTVQLSNNIVSITGNHVGELQFYGPGAGKLSTGNSMVSDIVDILSGVQPIRLHQHQSMSYQSDDYVSGMYYCRFNLNNYQEDQILQKFDASGLTYDVVYRTNQLVIITDVVAASVMRDFMSVFHPKYAIYIRIEDGAYSHTFTSNPRNLIVMKFGGTSVGSLDNIKHVAQKIIDTKQQGNDVVVVVSAMGKRTDELVEMAQKISRIPQKREMDLLLATGEQMSISLLTMALQEAGEEAIALSSTQTGIITDDIYNDARIIKVNAKRLKQELANHKIVVIPGFQGLTTTLDITTLGRGGSDTTAVALSAVLRAERCDIYTDVEGVYTADPRIVSSAKRWDEISYDEMLELSHLGAGVMHPRSIELAKKYNVKLTIKSTFIEGPGTVIKEANMIEKVVVRGVTHDQDIVKVSIVEVPDKPGIAFHLFDLLAERNVSIDMIIQSIGRENVNDISFTVHAKDLDQTLDACQVYVKDIHTGKVAVDNNVVKLSIVGIGMAGGSKVASLFFKALYESGINIQMISTSEIKISCIVENKDVDVAINRIHEYFQLGEDVNID</sequence>
<dbReference type="NCBIfam" id="TIGR00656">
    <property type="entry name" value="asp_kin_monofn"/>
    <property type="match status" value="1"/>
</dbReference>
<dbReference type="GO" id="GO:0019877">
    <property type="term" value="P:diaminopimelate biosynthetic process"/>
    <property type="evidence" value="ECO:0007669"/>
    <property type="project" value="UniProtKB-KW"/>
</dbReference>
<dbReference type="InterPro" id="IPR036291">
    <property type="entry name" value="NAD(P)-bd_dom_sf"/>
</dbReference>
<dbReference type="EMBL" id="CP048914">
    <property type="protein sequence ID" value="QMS84376.1"/>
    <property type="molecule type" value="Genomic_DNA"/>
</dbReference>
<dbReference type="GO" id="GO:0004072">
    <property type="term" value="F:aspartate kinase activity"/>
    <property type="evidence" value="ECO:0007669"/>
    <property type="project" value="UniProtKB-EC"/>
</dbReference>
<evidence type="ECO:0000256" key="9">
    <source>
        <dbReference type="ARBA" id="ARBA00010046"/>
    </source>
</evidence>
<evidence type="ECO:0000256" key="31">
    <source>
        <dbReference type="ARBA" id="ARBA00048561"/>
    </source>
</evidence>
<evidence type="ECO:0000256" key="23">
    <source>
        <dbReference type="ARBA" id="ARBA00022915"/>
    </source>
</evidence>
<dbReference type="Gene3D" id="3.30.360.10">
    <property type="entry name" value="Dihydrodipicolinate Reductase, domain 2"/>
    <property type="match status" value="1"/>
</dbReference>
<dbReference type="Gene3D" id="3.30.70.260">
    <property type="match status" value="1"/>
</dbReference>
<dbReference type="EC" id="2.7.2.4" evidence="11"/>
<dbReference type="InterPro" id="IPR045865">
    <property type="entry name" value="ACT-like_dom_sf"/>
</dbReference>
<evidence type="ECO:0000256" key="17">
    <source>
        <dbReference type="ARBA" id="ARBA00022723"/>
    </source>
</evidence>
<evidence type="ECO:0000256" key="14">
    <source>
        <dbReference type="ARBA" id="ARBA00022605"/>
    </source>
</evidence>
<dbReference type="InterPro" id="IPR001048">
    <property type="entry name" value="Asp/Glu/Uridylate_kinase"/>
</dbReference>
<comment type="similarity">
    <text evidence="10">Belongs to the aspartokinase family.</text>
</comment>
<evidence type="ECO:0000256" key="3">
    <source>
        <dbReference type="ARBA" id="ARBA00004986"/>
    </source>
</evidence>
<evidence type="ECO:0000259" key="34">
    <source>
        <dbReference type="PROSITE" id="PS51671"/>
    </source>
</evidence>
<evidence type="ECO:0000256" key="12">
    <source>
        <dbReference type="ARBA" id="ARBA00013213"/>
    </source>
</evidence>
<keyword evidence="21" id="KW-0067">ATP-binding</keyword>
<evidence type="ECO:0000256" key="13">
    <source>
        <dbReference type="ARBA" id="ARBA00013376"/>
    </source>
</evidence>
<evidence type="ECO:0000256" key="27">
    <source>
        <dbReference type="ARBA" id="ARBA00023154"/>
    </source>
</evidence>
<evidence type="ECO:0000256" key="25">
    <source>
        <dbReference type="ARBA" id="ARBA00023027"/>
    </source>
</evidence>
<evidence type="ECO:0000256" key="11">
    <source>
        <dbReference type="ARBA" id="ARBA00013059"/>
    </source>
</evidence>
<evidence type="ECO:0000256" key="2">
    <source>
        <dbReference type="ARBA" id="ARBA00004766"/>
    </source>
</evidence>
<dbReference type="GO" id="GO:0009088">
    <property type="term" value="P:threonine biosynthetic process"/>
    <property type="evidence" value="ECO:0007669"/>
    <property type="project" value="UniProtKB-UniPathway"/>
</dbReference>
<comment type="pathway">
    <text evidence="5">Amino-acid biosynthesis; L-methionine biosynthesis via de novo pathway; L-homoserine from L-aspartate: step 3/3.</text>
</comment>
<gene>
    <name evidence="35" type="ORF">G4Z02_00990</name>
</gene>
<dbReference type="SUPFAM" id="SSF53633">
    <property type="entry name" value="Carbamate kinase-like"/>
    <property type="match status" value="1"/>
</dbReference>
<keyword evidence="26" id="KW-0915">Sodium</keyword>
<dbReference type="CDD" id="cd04246">
    <property type="entry name" value="AAK_AK-DapG-like"/>
    <property type="match status" value="1"/>
</dbReference>
<comment type="function">
    <text evidence="30">Bifunctional aspartate kinase and homoserine dehydrogenase that catalyzes the first and the third steps toward the synthesis of lysine, methionine and threonine from aspartate.</text>
</comment>
<keyword evidence="29" id="KW-0511">Multifunctional enzyme</keyword>
<dbReference type="NCBIfam" id="NF005155">
    <property type="entry name" value="PRK06635.1-4"/>
    <property type="match status" value="1"/>
</dbReference>
<dbReference type="GO" id="GO:0005829">
    <property type="term" value="C:cytosol"/>
    <property type="evidence" value="ECO:0007669"/>
    <property type="project" value="TreeGrafter"/>
</dbReference>
<dbReference type="NCBIfam" id="TIGR00657">
    <property type="entry name" value="asp_kinases"/>
    <property type="match status" value="1"/>
</dbReference>
<dbReference type="UniPathway" id="UPA00050">
    <property type="reaction ID" value="UER00063"/>
</dbReference>
<comment type="catalytic activity">
    <reaction evidence="31">
        <text>L-aspartate + ATP = 4-phospho-L-aspartate + ADP</text>
        <dbReference type="Rhea" id="RHEA:23776"/>
        <dbReference type="ChEBI" id="CHEBI:29991"/>
        <dbReference type="ChEBI" id="CHEBI:30616"/>
        <dbReference type="ChEBI" id="CHEBI:57535"/>
        <dbReference type="ChEBI" id="CHEBI:456216"/>
        <dbReference type="EC" id="2.7.2.4"/>
    </reaction>
    <physiologicalReaction direction="left-to-right" evidence="31">
        <dbReference type="Rhea" id="RHEA:23777"/>
    </physiologicalReaction>
</comment>
<evidence type="ECO:0000256" key="4">
    <source>
        <dbReference type="ARBA" id="ARBA00005056"/>
    </source>
</evidence>
<evidence type="ECO:0000256" key="33">
    <source>
        <dbReference type="ARBA" id="ARBA00063835"/>
    </source>
</evidence>
<evidence type="ECO:0000256" key="18">
    <source>
        <dbReference type="ARBA" id="ARBA00022737"/>
    </source>
</evidence>
<keyword evidence="27" id="KW-0457">Lysine biosynthesis</keyword>
<keyword evidence="25" id="KW-0520">NAD</keyword>
<evidence type="ECO:0000256" key="15">
    <source>
        <dbReference type="ARBA" id="ARBA00022679"/>
    </source>
</evidence>
<evidence type="ECO:0000256" key="28">
    <source>
        <dbReference type="ARBA" id="ARBA00023167"/>
    </source>
</evidence>
<dbReference type="SUPFAM" id="SSF55347">
    <property type="entry name" value="Glyceraldehyde-3-phosphate dehydrogenase-like, C-terminal domain"/>
    <property type="match status" value="1"/>
</dbReference>
<protein>
    <recommendedName>
        <fullName evidence="13">Homoserine dehydrogenase</fullName>
        <ecNumber evidence="12">1.1.1.3</ecNumber>
        <ecNumber evidence="11">2.7.2.4</ecNumber>
    </recommendedName>
</protein>
<dbReference type="GO" id="GO:0004412">
    <property type="term" value="F:homoserine dehydrogenase activity"/>
    <property type="evidence" value="ECO:0007669"/>
    <property type="project" value="UniProtKB-EC"/>
</dbReference>
<comment type="similarity">
    <text evidence="9">In the N-terminal section; belongs to the aspartokinase family.</text>
</comment>
<dbReference type="GO" id="GO:0046872">
    <property type="term" value="F:metal ion binding"/>
    <property type="evidence" value="ECO:0007669"/>
    <property type="project" value="UniProtKB-KW"/>
</dbReference>
<dbReference type="InterPro" id="IPR018042">
    <property type="entry name" value="Aspartate_kinase_CS"/>
</dbReference>
<dbReference type="Gene3D" id="3.30.2130.10">
    <property type="entry name" value="VC0802-like"/>
    <property type="match status" value="1"/>
</dbReference>
<evidence type="ECO:0000256" key="7">
    <source>
        <dbReference type="ARBA" id="ARBA00006753"/>
    </source>
</evidence>
<dbReference type="InterPro" id="IPR005106">
    <property type="entry name" value="Asp/hSer_DH_NAD-bd"/>
</dbReference>
<dbReference type="GO" id="GO:0050661">
    <property type="term" value="F:NADP binding"/>
    <property type="evidence" value="ECO:0007669"/>
    <property type="project" value="InterPro"/>
</dbReference>
<keyword evidence="14" id="KW-0028">Amino-acid biosynthesis</keyword>
<reference evidence="35 36" key="1">
    <citation type="submission" date="2020-02" db="EMBL/GenBank/DDBJ databases">
        <authorList>
            <person name="Zheng R.K."/>
            <person name="Sun C.M."/>
        </authorList>
    </citation>
    <scope>NUCLEOTIDE SEQUENCE [LARGE SCALE GENOMIC DNA]</scope>
    <source>
        <strain evidence="36">zrk13</strain>
    </source>
</reference>
<dbReference type="InterPro" id="IPR001341">
    <property type="entry name" value="Asp_kinase"/>
</dbReference>